<evidence type="ECO:0000259" key="16">
    <source>
        <dbReference type="PROSITE" id="PS50109"/>
    </source>
</evidence>
<evidence type="ECO:0000256" key="12">
    <source>
        <dbReference type="ARBA" id="ARBA00022989"/>
    </source>
</evidence>
<dbReference type="Pfam" id="PF00672">
    <property type="entry name" value="HAMP"/>
    <property type="match status" value="1"/>
</dbReference>
<keyword evidence="10" id="KW-0418">Kinase</keyword>
<dbReference type="InterPro" id="IPR029095">
    <property type="entry name" value="NarX-like_N"/>
</dbReference>
<dbReference type="SMART" id="SM00387">
    <property type="entry name" value="HATPase_c"/>
    <property type="match status" value="1"/>
</dbReference>
<evidence type="ECO:0000256" key="13">
    <source>
        <dbReference type="ARBA" id="ARBA00023136"/>
    </source>
</evidence>
<feature type="transmembrane region" description="Helical" evidence="15">
    <location>
        <begin position="222"/>
        <end position="243"/>
    </location>
</feature>
<evidence type="ECO:0000256" key="10">
    <source>
        <dbReference type="ARBA" id="ARBA00022777"/>
    </source>
</evidence>
<keyword evidence="8 15" id="KW-0812">Transmembrane</keyword>
<keyword evidence="13 15" id="KW-0472">Membrane</keyword>
<dbReference type="InterPro" id="IPR036890">
    <property type="entry name" value="HATPase_C_sf"/>
</dbReference>
<evidence type="ECO:0000256" key="9">
    <source>
        <dbReference type="ARBA" id="ARBA00022741"/>
    </source>
</evidence>
<dbReference type="InterPro" id="IPR011712">
    <property type="entry name" value="Sig_transdc_His_kin_sub3_dim/P"/>
</dbReference>
<dbReference type="Gene3D" id="1.20.120.960">
    <property type="entry name" value="Histidine kinase NarX, sensor domain"/>
    <property type="match status" value="1"/>
</dbReference>
<dbReference type="SUPFAM" id="SSF55781">
    <property type="entry name" value="GAF domain-like"/>
    <property type="match status" value="1"/>
</dbReference>
<evidence type="ECO:0000256" key="7">
    <source>
        <dbReference type="ARBA" id="ARBA00022679"/>
    </source>
</evidence>
<comment type="catalytic activity">
    <reaction evidence="1">
        <text>ATP + protein L-histidine = ADP + protein N-phospho-L-histidine.</text>
        <dbReference type="EC" id="2.7.13.3"/>
    </reaction>
</comment>
<evidence type="ECO:0000256" key="1">
    <source>
        <dbReference type="ARBA" id="ARBA00000085"/>
    </source>
</evidence>
<dbReference type="PANTHER" id="PTHR24421:SF10">
    <property type="entry name" value="NITRATE_NITRITE SENSOR PROTEIN NARQ"/>
    <property type="match status" value="1"/>
</dbReference>
<name>A0A3B1ALX1_9ZZZZ</name>
<evidence type="ECO:0000256" key="6">
    <source>
        <dbReference type="ARBA" id="ARBA00022553"/>
    </source>
</evidence>
<feature type="coiled-coil region" evidence="14">
    <location>
        <begin position="288"/>
        <end position="315"/>
    </location>
</feature>
<dbReference type="CDD" id="cd19408">
    <property type="entry name" value="NarX_NarQ_sensor"/>
    <property type="match status" value="1"/>
</dbReference>
<keyword evidence="7" id="KW-0808">Transferase</keyword>
<dbReference type="InterPro" id="IPR003660">
    <property type="entry name" value="HAMP_dom"/>
</dbReference>
<dbReference type="PANTHER" id="PTHR24421">
    <property type="entry name" value="NITRATE/NITRITE SENSOR PROTEIN NARX-RELATED"/>
    <property type="match status" value="1"/>
</dbReference>
<accession>A0A3B1ALX1</accession>
<dbReference type="SUPFAM" id="SSF55874">
    <property type="entry name" value="ATPase domain of HSP90 chaperone/DNA topoisomerase II/histidine kinase"/>
    <property type="match status" value="1"/>
</dbReference>
<proteinExistence type="predicted"/>
<dbReference type="SUPFAM" id="SSF158472">
    <property type="entry name" value="HAMP domain-like"/>
    <property type="match status" value="1"/>
</dbReference>
<feature type="transmembrane region" description="Helical" evidence="15">
    <location>
        <begin position="49"/>
        <end position="68"/>
    </location>
</feature>
<dbReference type="AlphaFoldDB" id="A0A3B1ALX1"/>
<evidence type="ECO:0000256" key="3">
    <source>
        <dbReference type="ARBA" id="ARBA00012438"/>
    </source>
</evidence>
<dbReference type="Pfam" id="PF02518">
    <property type="entry name" value="HATPase_c"/>
    <property type="match status" value="1"/>
</dbReference>
<dbReference type="Pfam" id="PF13675">
    <property type="entry name" value="PilJ"/>
    <property type="match status" value="1"/>
</dbReference>
<dbReference type="PROSITE" id="PS50109">
    <property type="entry name" value="HIS_KIN"/>
    <property type="match status" value="1"/>
</dbReference>
<dbReference type="SMART" id="SM00304">
    <property type="entry name" value="HAMP"/>
    <property type="match status" value="1"/>
</dbReference>
<dbReference type="Gene3D" id="1.10.8.500">
    <property type="entry name" value="HAMP domain in histidine kinase"/>
    <property type="match status" value="1"/>
</dbReference>
<evidence type="ECO:0000256" key="14">
    <source>
        <dbReference type="SAM" id="Coils"/>
    </source>
</evidence>
<dbReference type="Gene3D" id="3.30.565.10">
    <property type="entry name" value="Histidine kinase-like ATPase, C-terminal domain"/>
    <property type="match status" value="1"/>
</dbReference>
<evidence type="ECO:0000256" key="8">
    <source>
        <dbReference type="ARBA" id="ARBA00022692"/>
    </source>
</evidence>
<reference evidence="18" key="1">
    <citation type="submission" date="2018-06" db="EMBL/GenBank/DDBJ databases">
        <authorList>
            <person name="Zhirakovskaya E."/>
        </authorList>
    </citation>
    <scope>NUCLEOTIDE SEQUENCE</scope>
</reference>
<dbReference type="InterPro" id="IPR050482">
    <property type="entry name" value="Sensor_HK_TwoCompSys"/>
</dbReference>
<dbReference type="Gene3D" id="1.20.5.1930">
    <property type="match status" value="1"/>
</dbReference>
<sequence>MIFKWYVGTLYLLGGGNDICLGEGLVRTMAADVNIPHKIPKHLSNKPPLWRLGVAMAAIITLSFIGMLSSVFTAEIIRGDASAINQAGSLRMQSYRIVSVLALAQNGSKGHIADAQAIQSELRAFDNRLASPRLVDALPDSNEHELSRTYRLLDQRWANEVRPVFAAYSDPLQLDALSKDYAQRLAIQRQYLQMVNGFVAGIDKFVALLEEHAESKIQHLKLVLGASLTLTLAAVLFTMYLFASKVLVPLGQLLECASHARLGDLSVRTSYTADDEMGQLGSAFNLMAEDLSKMYANLEERVNEKTVDLERSNRSLGVLYNTIKHLSEAPLSDATYEELLKDLEEPLGLGPGAICLAQNTLTSQHVLASTRLEIDEAPDVCLQKNCEECYADGLTHTFSAHCTDNRDVELVSTSIMDQDTQVGIIFMEIPPGTKLDDWQVQILEMVARHISMALNITQRVTETRRLALLEERSVIARELHDSLAQSLSYLKIQATRLDMTLLKPGKEDEAQSIISEMREGISTAYRQLRELLTTFRLRMDGRGLNNALKETVEELRQRSGIKISLENHLGECQLNAHQEVHVLQVVREVLTNAVSHSKAENIQVALLYDSNEHRIAITVDDDGIGIADHEQRRNHYGLAIINERAERLGGEIRISNREGGGTRVTLEFSPATRNFIDFTQMMSQEVALDTSVNNHDIKQVESENEC</sequence>
<feature type="domain" description="Histidine kinase" evidence="16">
    <location>
        <begin position="474"/>
        <end position="672"/>
    </location>
</feature>
<dbReference type="InterPro" id="IPR042295">
    <property type="entry name" value="NarX-like_N_sf"/>
</dbReference>
<dbReference type="PIRSF" id="PIRSF003167">
    <property type="entry name" value="STHK_NarX/NarQ"/>
    <property type="match status" value="1"/>
</dbReference>
<organism evidence="18">
    <name type="scientific">hydrothermal vent metagenome</name>
    <dbReference type="NCBI Taxonomy" id="652676"/>
    <lineage>
        <taxon>unclassified sequences</taxon>
        <taxon>metagenomes</taxon>
        <taxon>ecological metagenomes</taxon>
    </lineage>
</organism>
<evidence type="ECO:0000313" key="18">
    <source>
        <dbReference type="EMBL" id="VAX06916.1"/>
    </source>
</evidence>
<evidence type="ECO:0000256" key="15">
    <source>
        <dbReference type="SAM" id="Phobius"/>
    </source>
</evidence>
<keyword evidence="6" id="KW-0597">Phosphoprotein</keyword>
<dbReference type="GO" id="GO:0005524">
    <property type="term" value="F:ATP binding"/>
    <property type="evidence" value="ECO:0007669"/>
    <property type="project" value="UniProtKB-KW"/>
</dbReference>
<dbReference type="InterPro" id="IPR003594">
    <property type="entry name" value="HATPase_dom"/>
</dbReference>
<protein>
    <recommendedName>
        <fullName evidence="3">histidine kinase</fullName>
        <ecNumber evidence="3">2.7.13.3</ecNumber>
    </recommendedName>
</protein>
<keyword evidence="14" id="KW-0175">Coiled coil</keyword>
<dbReference type="EMBL" id="UOFX01000020">
    <property type="protein sequence ID" value="VAX06916.1"/>
    <property type="molecule type" value="Genomic_DNA"/>
</dbReference>
<evidence type="ECO:0000256" key="4">
    <source>
        <dbReference type="ARBA" id="ARBA00022475"/>
    </source>
</evidence>
<dbReference type="GO" id="GO:0000155">
    <property type="term" value="F:phosphorelay sensor kinase activity"/>
    <property type="evidence" value="ECO:0007669"/>
    <property type="project" value="InterPro"/>
</dbReference>
<dbReference type="Pfam" id="PF07730">
    <property type="entry name" value="HisKA_3"/>
    <property type="match status" value="1"/>
</dbReference>
<dbReference type="CDD" id="cd16917">
    <property type="entry name" value="HATPase_UhpB-NarQ-NarX-like"/>
    <property type="match status" value="1"/>
</dbReference>
<dbReference type="InterPro" id="IPR016380">
    <property type="entry name" value="Sig_transdc_His_kin_NarX/NarQ"/>
</dbReference>
<gene>
    <name evidence="18" type="ORF">MNBD_GAMMA26-1969</name>
</gene>
<keyword evidence="11" id="KW-0067">ATP-binding</keyword>
<dbReference type="EC" id="2.7.13.3" evidence="3"/>
<comment type="subcellular location">
    <subcellularLocation>
        <location evidence="2">Cell inner membrane</location>
        <topology evidence="2">Multi-pass membrane protein</topology>
    </subcellularLocation>
</comment>
<dbReference type="GO" id="GO:0046983">
    <property type="term" value="F:protein dimerization activity"/>
    <property type="evidence" value="ECO:0007669"/>
    <property type="project" value="InterPro"/>
</dbReference>
<evidence type="ECO:0000256" key="11">
    <source>
        <dbReference type="ARBA" id="ARBA00022840"/>
    </source>
</evidence>
<feature type="domain" description="HAMP" evidence="17">
    <location>
        <begin position="244"/>
        <end position="296"/>
    </location>
</feature>
<dbReference type="InterPro" id="IPR005467">
    <property type="entry name" value="His_kinase_dom"/>
</dbReference>
<keyword evidence="9" id="KW-0547">Nucleotide-binding</keyword>
<evidence type="ECO:0000256" key="5">
    <source>
        <dbReference type="ARBA" id="ARBA00022519"/>
    </source>
</evidence>
<evidence type="ECO:0000256" key="2">
    <source>
        <dbReference type="ARBA" id="ARBA00004429"/>
    </source>
</evidence>
<evidence type="ECO:0000259" key="17">
    <source>
        <dbReference type="PROSITE" id="PS50885"/>
    </source>
</evidence>
<dbReference type="CDD" id="cd06225">
    <property type="entry name" value="HAMP"/>
    <property type="match status" value="1"/>
</dbReference>
<keyword evidence="12 15" id="KW-1133">Transmembrane helix</keyword>
<keyword evidence="4" id="KW-1003">Cell membrane</keyword>
<dbReference type="GO" id="GO:0005886">
    <property type="term" value="C:plasma membrane"/>
    <property type="evidence" value="ECO:0007669"/>
    <property type="project" value="UniProtKB-SubCell"/>
</dbReference>
<dbReference type="PROSITE" id="PS50885">
    <property type="entry name" value="HAMP"/>
    <property type="match status" value="1"/>
</dbReference>
<keyword evidence="5" id="KW-0997">Cell inner membrane</keyword>